<name>A0A6B0GPG0_9EURY</name>
<proteinExistence type="predicted"/>
<dbReference type="AlphaFoldDB" id="A0A6B0GPG0"/>
<keyword evidence="1" id="KW-0479">Metal-binding</keyword>
<organism evidence="3 4">
    <name type="scientific">Halomarina oriensis</name>
    <dbReference type="NCBI Taxonomy" id="671145"/>
    <lineage>
        <taxon>Archaea</taxon>
        <taxon>Methanobacteriati</taxon>
        <taxon>Methanobacteriota</taxon>
        <taxon>Stenosarchaea group</taxon>
        <taxon>Halobacteria</taxon>
        <taxon>Halobacteriales</taxon>
        <taxon>Natronomonadaceae</taxon>
        <taxon>Halomarina</taxon>
    </lineage>
</organism>
<dbReference type="PANTHER" id="PTHR35848">
    <property type="entry name" value="OXALATE-BINDING PROTEIN"/>
    <property type="match status" value="1"/>
</dbReference>
<gene>
    <name evidence="3" type="ORF">GQS65_03210</name>
</gene>
<dbReference type="PANTHER" id="PTHR35848:SF9">
    <property type="entry name" value="SLL1358 PROTEIN"/>
    <property type="match status" value="1"/>
</dbReference>
<dbReference type="Gene3D" id="2.60.120.10">
    <property type="entry name" value="Jelly Rolls"/>
    <property type="match status" value="1"/>
</dbReference>
<dbReference type="EMBL" id="WSZK01000007">
    <property type="protein sequence ID" value="MWG33508.1"/>
    <property type="molecule type" value="Genomic_DNA"/>
</dbReference>
<dbReference type="Pfam" id="PF07883">
    <property type="entry name" value="Cupin_2"/>
    <property type="match status" value="1"/>
</dbReference>
<feature type="domain" description="Cupin type-2" evidence="2">
    <location>
        <begin position="37"/>
        <end position="109"/>
    </location>
</feature>
<reference evidence="3 4" key="1">
    <citation type="submission" date="2019-12" db="EMBL/GenBank/DDBJ databases">
        <title>Halocatena pleomorpha gen. nov. sp. nov., an extremely halophilic archaeon of family Halobacteriaceae isolated from saltpan soil.</title>
        <authorList>
            <person name="Pal Y."/>
            <person name="Verma A."/>
            <person name="Krishnamurthi S."/>
            <person name="Kumar P."/>
        </authorList>
    </citation>
    <scope>NUCLEOTIDE SEQUENCE [LARGE SCALE GENOMIC DNA]</scope>
    <source>
        <strain evidence="3 4">JCM 16495</strain>
    </source>
</reference>
<dbReference type="SUPFAM" id="SSF51182">
    <property type="entry name" value="RmlC-like cupins"/>
    <property type="match status" value="1"/>
</dbReference>
<dbReference type="Proteomes" id="UP000451471">
    <property type="component" value="Unassembled WGS sequence"/>
</dbReference>
<dbReference type="RefSeq" id="WP_158203227.1">
    <property type="nucleotide sequence ID" value="NZ_WSZK01000007.1"/>
</dbReference>
<dbReference type="InterPro" id="IPR051610">
    <property type="entry name" value="GPI/OXD"/>
</dbReference>
<sequence length="125" mass="13829">MSYHVVDIDSIAPHPDHESDRRTLQGVLDLEHVGVSLYTAAPGEQVPQRYHYHDTQEELFYVIAGRMSVETPDGEYHVGENELFLAEPGAPHRAFNADDAAEPLRVLAIGAPVVADGHAYPDDDR</sequence>
<evidence type="ECO:0000259" key="2">
    <source>
        <dbReference type="Pfam" id="PF07883"/>
    </source>
</evidence>
<dbReference type="GO" id="GO:0046872">
    <property type="term" value="F:metal ion binding"/>
    <property type="evidence" value="ECO:0007669"/>
    <property type="project" value="UniProtKB-KW"/>
</dbReference>
<evidence type="ECO:0000313" key="3">
    <source>
        <dbReference type="EMBL" id="MWG33508.1"/>
    </source>
</evidence>
<dbReference type="OrthoDB" id="192542at2157"/>
<evidence type="ECO:0000256" key="1">
    <source>
        <dbReference type="ARBA" id="ARBA00022723"/>
    </source>
</evidence>
<protein>
    <submittedName>
        <fullName evidence="3">Cupin domain-containing protein</fullName>
    </submittedName>
</protein>
<keyword evidence="4" id="KW-1185">Reference proteome</keyword>
<accession>A0A6B0GPG0</accession>
<dbReference type="InterPro" id="IPR013096">
    <property type="entry name" value="Cupin_2"/>
</dbReference>
<dbReference type="InterPro" id="IPR014710">
    <property type="entry name" value="RmlC-like_jellyroll"/>
</dbReference>
<dbReference type="InterPro" id="IPR011051">
    <property type="entry name" value="RmlC_Cupin_sf"/>
</dbReference>
<evidence type="ECO:0000313" key="4">
    <source>
        <dbReference type="Proteomes" id="UP000451471"/>
    </source>
</evidence>
<comment type="caution">
    <text evidence="3">The sequence shown here is derived from an EMBL/GenBank/DDBJ whole genome shotgun (WGS) entry which is preliminary data.</text>
</comment>